<feature type="transmembrane region" description="Helical" evidence="1">
    <location>
        <begin position="89"/>
        <end position="108"/>
    </location>
</feature>
<keyword evidence="1" id="KW-1133">Transmembrane helix</keyword>
<dbReference type="OrthoDB" id="9812996at2"/>
<feature type="transmembrane region" description="Helical" evidence="1">
    <location>
        <begin position="63"/>
        <end position="83"/>
    </location>
</feature>
<evidence type="ECO:0000256" key="1">
    <source>
        <dbReference type="SAM" id="Phobius"/>
    </source>
</evidence>
<protein>
    <submittedName>
        <fullName evidence="2">Uncharacterized protein</fullName>
    </submittedName>
</protein>
<feature type="transmembrane region" description="Helical" evidence="1">
    <location>
        <begin position="351"/>
        <end position="373"/>
    </location>
</feature>
<dbReference type="EMBL" id="JRFJ01000001">
    <property type="protein sequence ID" value="KHJ56359.1"/>
    <property type="molecule type" value="Genomic_DNA"/>
</dbReference>
<proteinExistence type="predicted"/>
<feature type="transmembrane region" description="Helical" evidence="1">
    <location>
        <begin position="145"/>
        <end position="173"/>
    </location>
</feature>
<reference evidence="2 3" key="1">
    <citation type="submission" date="2014-09" db="EMBL/GenBank/DDBJ databases">
        <title>Isolation and characterization of Aurantimonas altamirensis ON-56566 from clinical sample following a dog bite.</title>
        <authorList>
            <person name="Eshaghi A."/>
            <person name="Li A."/>
            <person name="Shahinas D."/>
            <person name="Bahn P."/>
            <person name="Kus J.V."/>
            <person name="Patel S.N."/>
        </authorList>
    </citation>
    <scope>NUCLEOTIDE SEQUENCE [LARGE SCALE GENOMIC DNA]</scope>
    <source>
        <strain evidence="2 3">ON-56566</strain>
    </source>
</reference>
<dbReference type="RefSeq" id="WP_039190063.1">
    <property type="nucleotide sequence ID" value="NZ_JRFJ01000001.1"/>
</dbReference>
<feature type="transmembrane region" description="Helical" evidence="1">
    <location>
        <begin position="225"/>
        <end position="246"/>
    </location>
</feature>
<evidence type="ECO:0000313" key="2">
    <source>
        <dbReference type="EMBL" id="KHJ56359.1"/>
    </source>
</evidence>
<comment type="caution">
    <text evidence="2">The sequence shown here is derived from an EMBL/GenBank/DDBJ whole genome shotgun (WGS) entry which is preliminary data.</text>
</comment>
<name>A0A0B1Q7I1_9HYPH</name>
<dbReference type="STRING" id="370622.LA66_07425"/>
<feature type="transmembrane region" description="Helical" evidence="1">
    <location>
        <begin position="115"/>
        <end position="133"/>
    </location>
</feature>
<keyword evidence="1" id="KW-0812">Transmembrane</keyword>
<feature type="transmembrane region" description="Helical" evidence="1">
    <location>
        <begin position="258"/>
        <end position="275"/>
    </location>
</feature>
<feature type="transmembrane region" description="Helical" evidence="1">
    <location>
        <begin position="185"/>
        <end position="205"/>
    </location>
</feature>
<sequence>MVSMRHGGRAAFLTALPSRILSAAGGAVSRFPFTVLCLVVAALLSNSWIAGYGELSGSQQRHILAALSVAVLWSVGMSCTLAAAGRPRAVSHAASAATGVVAGGIAWLHEPFEDASSVLQLASLLFLFVMPFIRRSEPVGLWSFVLRSFAAFGLAFVAVLAFVSGMVLLVELFRLLFGIGPGWETYAHVYATALLLVGPMATLGLFPEAGTSPPSARLEGLARNFLSFVAVPLLIAALIVLHLYAVRVVVTGDLAVRDMIWIVPVLLLDLAFVRFLSVPFDGAQAPRAVRAVRRFWPMALPVPLVLFTLAISAESARGWSLEMYYAALFCVVCAMLGVIQFMPAMRGDPRWFLGLPAVALAASLFGPWGAAAVTSQMPVRQPAAPVPSFSDYNAPAAPALPVGGFDLVLADVALGREAGNASLDFSARFEDGDLVLRRSGGAPVRFAMAPVMEAIAARPGAPQRGTLAAASGQTLFYDVKFLRLVDGQPQIGRMTILLRAADWR</sequence>
<dbReference type="AlphaFoldDB" id="A0A0B1Q7I1"/>
<dbReference type="Proteomes" id="UP000030826">
    <property type="component" value="Unassembled WGS sequence"/>
</dbReference>
<organism evidence="2 3">
    <name type="scientific">Aureimonas altamirensis</name>
    <dbReference type="NCBI Taxonomy" id="370622"/>
    <lineage>
        <taxon>Bacteria</taxon>
        <taxon>Pseudomonadati</taxon>
        <taxon>Pseudomonadota</taxon>
        <taxon>Alphaproteobacteria</taxon>
        <taxon>Hyphomicrobiales</taxon>
        <taxon>Aurantimonadaceae</taxon>
        <taxon>Aureimonas</taxon>
    </lineage>
</organism>
<gene>
    <name evidence="2" type="ORF">LA66_07425</name>
</gene>
<feature type="transmembrane region" description="Helical" evidence="1">
    <location>
        <begin position="295"/>
        <end position="313"/>
    </location>
</feature>
<keyword evidence="1" id="KW-0472">Membrane</keyword>
<accession>A0A0B1Q7I1</accession>
<evidence type="ECO:0000313" key="3">
    <source>
        <dbReference type="Proteomes" id="UP000030826"/>
    </source>
</evidence>
<feature type="transmembrane region" description="Helical" evidence="1">
    <location>
        <begin position="325"/>
        <end position="345"/>
    </location>
</feature>